<dbReference type="RefSeq" id="WP_187058243.1">
    <property type="nucleotide sequence ID" value="NZ_CP060412.1"/>
</dbReference>
<accession>A0A7G8Q7Q5</accession>
<gene>
    <name evidence="3" type="ORF">H8F01_06740</name>
</gene>
<feature type="region of interest" description="Disordered" evidence="1">
    <location>
        <begin position="102"/>
        <end position="125"/>
    </location>
</feature>
<dbReference type="EMBL" id="CP060412">
    <property type="protein sequence ID" value="QNK02813.1"/>
    <property type="molecule type" value="Genomic_DNA"/>
</dbReference>
<evidence type="ECO:0000313" key="3">
    <source>
        <dbReference type="EMBL" id="QNK02813.1"/>
    </source>
</evidence>
<keyword evidence="4" id="KW-1185">Reference proteome</keyword>
<dbReference type="Pfam" id="PF04993">
    <property type="entry name" value="TfoX_N"/>
    <property type="match status" value="1"/>
</dbReference>
<dbReference type="AlphaFoldDB" id="A0A7G8Q7Q5"/>
<evidence type="ECO:0000259" key="2">
    <source>
        <dbReference type="Pfam" id="PF04993"/>
    </source>
</evidence>
<evidence type="ECO:0000256" key="1">
    <source>
        <dbReference type="SAM" id="MobiDB-lite"/>
    </source>
</evidence>
<proteinExistence type="predicted"/>
<evidence type="ECO:0000313" key="4">
    <source>
        <dbReference type="Proteomes" id="UP000515873"/>
    </source>
</evidence>
<feature type="domain" description="TfoX N-terminal" evidence="2">
    <location>
        <begin position="24"/>
        <end position="105"/>
    </location>
</feature>
<feature type="compositionally biased region" description="Basic and acidic residues" evidence="1">
    <location>
        <begin position="68"/>
        <end position="81"/>
    </location>
</feature>
<dbReference type="InterPro" id="IPR007076">
    <property type="entry name" value="TfoX_N"/>
</dbReference>
<organism evidence="3 4">
    <name type="scientific">Dyella telluris</name>
    <dbReference type="NCBI Taxonomy" id="2763498"/>
    <lineage>
        <taxon>Bacteria</taxon>
        <taxon>Pseudomonadati</taxon>
        <taxon>Pseudomonadota</taxon>
        <taxon>Gammaproteobacteria</taxon>
        <taxon>Lysobacterales</taxon>
        <taxon>Rhodanobacteraceae</taxon>
        <taxon>Dyella</taxon>
    </lineage>
</organism>
<feature type="compositionally biased region" description="Basic residues" evidence="1">
    <location>
        <begin position="112"/>
        <end position="125"/>
    </location>
</feature>
<reference evidence="3 4" key="1">
    <citation type="submission" date="2020-08" db="EMBL/GenBank/DDBJ databases">
        <title>Dyella sp. G9 isolated from forest soil.</title>
        <authorList>
            <person name="Fu J."/>
            <person name="Qiu L."/>
        </authorList>
    </citation>
    <scope>NUCLEOTIDE SEQUENCE [LARGE SCALE GENOMIC DNA]</scope>
    <source>
        <strain evidence="3 4">G9</strain>
    </source>
</reference>
<protein>
    <submittedName>
        <fullName evidence="3">TfoX/Sxy family protein</fullName>
    </submittedName>
</protein>
<dbReference type="Proteomes" id="UP000515873">
    <property type="component" value="Chromosome"/>
</dbReference>
<feature type="region of interest" description="Disordered" evidence="1">
    <location>
        <begin position="66"/>
        <end position="86"/>
    </location>
</feature>
<dbReference type="KEGG" id="dtl:H8F01_06740"/>
<dbReference type="SUPFAM" id="SSF159894">
    <property type="entry name" value="YgaC/TfoX-N like"/>
    <property type="match status" value="1"/>
</dbReference>
<name>A0A7G8Q7Q5_9GAMM</name>
<sequence length="125" mass="14005">MNPAIQVLRQELEDAATHLGRPHDLRFKAMFGGLMAWFDGKPCAWLSTQGLALRLAEADQPGLLDEEGAARFRHGPDEPPSRDYILVPPALRRDTVRFAEWLERSGHAPAPQKKRPHPKARPRAG</sequence>
<dbReference type="Gene3D" id="3.30.1460.30">
    <property type="entry name" value="YgaC/TfoX-N like chaperone"/>
    <property type="match status" value="1"/>
</dbReference>